<feature type="transmembrane region" description="Helical" evidence="2">
    <location>
        <begin position="136"/>
        <end position="159"/>
    </location>
</feature>
<evidence type="ECO:0000256" key="2">
    <source>
        <dbReference type="SAM" id="Phobius"/>
    </source>
</evidence>
<dbReference type="GeneID" id="85349227"/>
<feature type="region of interest" description="Disordered" evidence="1">
    <location>
        <begin position="195"/>
        <end position="215"/>
    </location>
</feature>
<feature type="signal peptide" evidence="3">
    <location>
        <begin position="1"/>
        <end position="20"/>
    </location>
</feature>
<organism evidence="4 5">
    <name type="scientific">Armillaria tabescens</name>
    <name type="common">Ringless honey mushroom</name>
    <name type="synonym">Agaricus tabescens</name>
    <dbReference type="NCBI Taxonomy" id="1929756"/>
    <lineage>
        <taxon>Eukaryota</taxon>
        <taxon>Fungi</taxon>
        <taxon>Dikarya</taxon>
        <taxon>Basidiomycota</taxon>
        <taxon>Agaricomycotina</taxon>
        <taxon>Agaricomycetes</taxon>
        <taxon>Agaricomycetidae</taxon>
        <taxon>Agaricales</taxon>
        <taxon>Marasmiineae</taxon>
        <taxon>Physalacriaceae</taxon>
        <taxon>Desarmillaria</taxon>
    </lineage>
</organism>
<proteinExistence type="predicted"/>
<feature type="chain" id="PRO_5041395210" description="Mid2 domain-containing protein" evidence="3">
    <location>
        <begin position="21"/>
        <end position="244"/>
    </location>
</feature>
<reference evidence="4" key="1">
    <citation type="submission" date="2023-06" db="EMBL/GenBank/DDBJ databases">
        <authorList>
            <consortium name="Lawrence Berkeley National Laboratory"/>
            <person name="Ahrendt S."/>
            <person name="Sahu N."/>
            <person name="Indic B."/>
            <person name="Wong-Bajracharya J."/>
            <person name="Merenyi Z."/>
            <person name="Ke H.-M."/>
            <person name="Monk M."/>
            <person name="Kocsube S."/>
            <person name="Drula E."/>
            <person name="Lipzen A."/>
            <person name="Balint B."/>
            <person name="Henrissat B."/>
            <person name="Andreopoulos B."/>
            <person name="Martin F.M."/>
            <person name="Harder C.B."/>
            <person name="Rigling D."/>
            <person name="Ford K.L."/>
            <person name="Foster G.D."/>
            <person name="Pangilinan J."/>
            <person name="Papanicolaou A."/>
            <person name="Barry K."/>
            <person name="LaButti K."/>
            <person name="Viragh M."/>
            <person name="Koriabine M."/>
            <person name="Yan M."/>
            <person name="Riley R."/>
            <person name="Champramary S."/>
            <person name="Plett K.L."/>
            <person name="Tsai I.J."/>
            <person name="Slot J."/>
            <person name="Sipos G."/>
            <person name="Plett J."/>
            <person name="Nagy L.G."/>
            <person name="Grigoriev I.V."/>
        </authorList>
    </citation>
    <scope>NUCLEOTIDE SEQUENCE</scope>
    <source>
        <strain evidence="4">CCBAS 213</strain>
    </source>
</reference>
<evidence type="ECO:0000313" key="4">
    <source>
        <dbReference type="EMBL" id="KAK0442482.1"/>
    </source>
</evidence>
<comment type="caution">
    <text evidence="4">The sequence shown here is derived from an EMBL/GenBank/DDBJ whole genome shotgun (WGS) entry which is preliminary data.</text>
</comment>
<protein>
    <recommendedName>
        <fullName evidence="6">Mid2 domain-containing protein</fullName>
    </recommendedName>
</protein>
<dbReference type="Proteomes" id="UP001175211">
    <property type="component" value="Unassembled WGS sequence"/>
</dbReference>
<evidence type="ECO:0008006" key="6">
    <source>
        <dbReference type="Google" id="ProtNLM"/>
    </source>
</evidence>
<name>A0AA39JHX1_ARMTA</name>
<keyword evidence="3" id="KW-0732">Signal</keyword>
<keyword evidence="2" id="KW-1133">Transmembrane helix</keyword>
<evidence type="ECO:0000313" key="5">
    <source>
        <dbReference type="Proteomes" id="UP001175211"/>
    </source>
</evidence>
<accession>A0AA39JHX1</accession>
<dbReference type="AlphaFoldDB" id="A0AA39JHX1"/>
<sequence>MVDAPFHAISTLALASFSLALQIQVVDENHILQGQNTTVFLIHTEGDPTDVFLKKHRLANNSNKSNDVVKVTNFTSNTTVNVNFNHSNQYEIYAYGNGTIDPSGKNAIATSDVFEVHNPDQGASSHHSHHGSDKGLIVGAVLGSTALIIIILLTIYLIFFRSRRRQRFQDRLVRHSDTPASSFVQYLYAKYPPGRKSGSASYRDSPPPVYARSSPTSARISLARSMTTNSIPFFFDDFTAQTSH</sequence>
<gene>
    <name evidence="4" type="ORF">EV420DRAFT_1075917</name>
</gene>
<keyword evidence="5" id="KW-1185">Reference proteome</keyword>
<dbReference type="RefSeq" id="XP_060324300.1">
    <property type="nucleotide sequence ID" value="XM_060465679.1"/>
</dbReference>
<keyword evidence="2" id="KW-0472">Membrane</keyword>
<evidence type="ECO:0000256" key="1">
    <source>
        <dbReference type="SAM" id="MobiDB-lite"/>
    </source>
</evidence>
<evidence type="ECO:0000256" key="3">
    <source>
        <dbReference type="SAM" id="SignalP"/>
    </source>
</evidence>
<keyword evidence="2" id="KW-0812">Transmembrane</keyword>
<dbReference type="EMBL" id="JAUEPS010000064">
    <property type="protein sequence ID" value="KAK0442482.1"/>
    <property type="molecule type" value="Genomic_DNA"/>
</dbReference>